<dbReference type="PANTHER" id="PTHR30027">
    <property type="entry name" value="RIBOSOMAL RNA SMALL SUBUNIT METHYLTRANSFERASE E"/>
    <property type="match status" value="1"/>
</dbReference>
<dbReference type="SUPFAM" id="SSF75217">
    <property type="entry name" value="alpha/beta knot"/>
    <property type="match status" value="1"/>
</dbReference>
<keyword evidence="8 12" id="KW-0808">Transferase</keyword>
<dbReference type="GO" id="GO:0070042">
    <property type="term" value="F:rRNA (uridine-N3-)-methyltransferase activity"/>
    <property type="evidence" value="ECO:0007669"/>
    <property type="project" value="TreeGrafter"/>
</dbReference>
<gene>
    <name evidence="15" type="ORF">GGR36_004168</name>
</gene>
<evidence type="ECO:0000256" key="6">
    <source>
        <dbReference type="ARBA" id="ARBA00022552"/>
    </source>
</evidence>
<dbReference type="Gene3D" id="3.40.1280.10">
    <property type="match status" value="1"/>
</dbReference>
<comment type="function">
    <text evidence="10 12">Specifically methylates the N3 position of the uracil ring of uridine 1498 (m3U1498) in 16S rRNA. Acts on the fully assembled 30S ribosomal subunit.</text>
</comment>
<evidence type="ECO:0000259" key="14">
    <source>
        <dbReference type="Pfam" id="PF20260"/>
    </source>
</evidence>
<dbReference type="Gene3D" id="2.40.240.20">
    <property type="entry name" value="Hypothetical PUA domain-like, domain 1"/>
    <property type="match status" value="1"/>
</dbReference>
<evidence type="ECO:0000256" key="2">
    <source>
        <dbReference type="ARBA" id="ARBA00005528"/>
    </source>
</evidence>
<dbReference type="InterPro" id="IPR046887">
    <property type="entry name" value="RsmE_PUA-like"/>
</dbReference>
<evidence type="ECO:0000256" key="3">
    <source>
        <dbReference type="ARBA" id="ARBA00012328"/>
    </source>
</evidence>
<comment type="subcellular location">
    <subcellularLocation>
        <location evidence="1 12">Cytoplasm</location>
    </subcellularLocation>
</comment>
<evidence type="ECO:0000313" key="15">
    <source>
        <dbReference type="EMBL" id="MBB4014811.1"/>
    </source>
</evidence>
<dbReference type="CDD" id="cd18084">
    <property type="entry name" value="RsmE-like"/>
    <property type="match status" value="1"/>
</dbReference>
<dbReference type="SUPFAM" id="SSF88697">
    <property type="entry name" value="PUA domain-like"/>
    <property type="match status" value="1"/>
</dbReference>
<feature type="domain" description="Ribosomal RNA small subunit methyltransferase E PUA-like" evidence="14">
    <location>
        <begin position="20"/>
        <end position="59"/>
    </location>
</feature>
<dbReference type="RefSeq" id="WP_183638092.1">
    <property type="nucleotide sequence ID" value="NZ_BAABLE010000024.1"/>
</dbReference>
<proteinExistence type="inferred from homology"/>
<keyword evidence="7 12" id="KW-0489">Methyltransferase</keyword>
<dbReference type="GO" id="GO:0005737">
    <property type="term" value="C:cytoplasm"/>
    <property type="evidence" value="ECO:0007669"/>
    <property type="project" value="UniProtKB-SubCell"/>
</dbReference>
<dbReference type="PANTHER" id="PTHR30027:SF3">
    <property type="entry name" value="16S RRNA (URACIL(1498)-N(3))-METHYLTRANSFERASE"/>
    <property type="match status" value="1"/>
</dbReference>
<evidence type="ECO:0000256" key="7">
    <source>
        <dbReference type="ARBA" id="ARBA00022603"/>
    </source>
</evidence>
<dbReference type="InterPro" id="IPR015947">
    <property type="entry name" value="PUA-like_sf"/>
</dbReference>
<dbReference type="PIRSF" id="PIRSF015601">
    <property type="entry name" value="MTase_slr0722"/>
    <property type="match status" value="1"/>
</dbReference>
<keyword evidence="6 12" id="KW-0698">rRNA processing</keyword>
<evidence type="ECO:0000313" key="16">
    <source>
        <dbReference type="Proteomes" id="UP000561045"/>
    </source>
</evidence>
<dbReference type="NCBIfam" id="NF008692">
    <property type="entry name" value="PRK11713.1-5"/>
    <property type="match status" value="1"/>
</dbReference>
<evidence type="ECO:0000256" key="5">
    <source>
        <dbReference type="ARBA" id="ARBA00022490"/>
    </source>
</evidence>
<evidence type="ECO:0000256" key="4">
    <source>
        <dbReference type="ARBA" id="ARBA00013673"/>
    </source>
</evidence>
<evidence type="ECO:0000256" key="11">
    <source>
        <dbReference type="ARBA" id="ARBA00047944"/>
    </source>
</evidence>
<evidence type="ECO:0000259" key="13">
    <source>
        <dbReference type="Pfam" id="PF04452"/>
    </source>
</evidence>
<dbReference type="AlphaFoldDB" id="A0A840BMQ6"/>
<evidence type="ECO:0000256" key="8">
    <source>
        <dbReference type="ARBA" id="ARBA00022679"/>
    </source>
</evidence>
<dbReference type="EC" id="2.1.1.193" evidence="3 12"/>
<evidence type="ECO:0000256" key="1">
    <source>
        <dbReference type="ARBA" id="ARBA00004496"/>
    </source>
</evidence>
<evidence type="ECO:0000256" key="12">
    <source>
        <dbReference type="PIRNR" id="PIRNR015601"/>
    </source>
</evidence>
<reference evidence="15 16" key="1">
    <citation type="submission" date="2020-08" db="EMBL/GenBank/DDBJ databases">
        <title>Genomic Encyclopedia of Type Strains, Phase IV (KMG-IV): sequencing the most valuable type-strain genomes for metagenomic binning, comparative biology and taxonomic classification.</title>
        <authorList>
            <person name="Goeker M."/>
        </authorList>
    </citation>
    <scope>NUCLEOTIDE SEQUENCE [LARGE SCALE GENOMIC DNA]</scope>
    <source>
        <strain evidence="15 16">DSM 106739</strain>
    </source>
</reference>
<comment type="similarity">
    <text evidence="2 12">Belongs to the RNA methyltransferase RsmE family.</text>
</comment>
<name>A0A840BMQ6_9RHOO</name>
<accession>A0A840BMQ6</accession>
<comment type="catalytic activity">
    <reaction evidence="11 12">
        <text>uridine(1498) in 16S rRNA + S-adenosyl-L-methionine = N(3)-methyluridine(1498) in 16S rRNA + S-adenosyl-L-homocysteine + H(+)</text>
        <dbReference type="Rhea" id="RHEA:42920"/>
        <dbReference type="Rhea" id="RHEA-COMP:10283"/>
        <dbReference type="Rhea" id="RHEA-COMP:10284"/>
        <dbReference type="ChEBI" id="CHEBI:15378"/>
        <dbReference type="ChEBI" id="CHEBI:57856"/>
        <dbReference type="ChEBI" id="CHEBI:59789"/>
        <dbReference type="ChEBI" id="CHEBI:65315"/>
        <dbReference type="ChEBI" id="CHEBI:74502"/>
        <dbReference type="EC" id="2.1.1.193"/>
    </reaction>
</comment>
<sequence length="240" mass="25994">MHARFFCPDLPAEGHEFSLPPEVAHHADRVLRLRAGERVTLFDGAGREAEATLLQMGRDPRARIDAIVLCDREAPLSITLVQALATGDKMDWIVQKAVEMGVTAVQPVAAERSVLRLDGARAEKRVEHWQQVAVAACEQSGRNRVLQVAPIRSLPHWLAEATQGDRWVLSPEGGERLSRIPAPTAPVALMVGPEGGWSERELAAAKVAGCRPVALGPRILRTETAGIAAMGAMLALWGDY</sequence>
<protein>
    <recommendedName>
        <fullName evidence="4 12">Ribosomal RNA small subunit methyltransferase E</fullName>
        <ecNumber evidence="3 12">2.1.1.193</ecNumber>
    </recommendedName>
</protein>
<comment type="caution">
    <text evidence="15">The sequence shown here is derived from an EMBL/GenBank/DDBJ whole genome shotgun (WGS) entry which is preliminary data.</text>
</comment>
<dbReference type="Proteomes" id="UP000561045">
    <property type="component" value="Unassembled WGS sequence"/>
</dbReference>
<dbReference type="InterPro" id="IPR046886">
    <property type="entry name" value="RsmE_MTase_dom"/>
</dbReference>
<dbReference type="GO" id="GO:0070475">
    <property type="term" value="P:rRNA base methylation"/>
    <property type="evidence" value="ECO:0007669"/>
    <property type="project" value="TreeGrafter"/>
</dbReference>
<keyword evidence="16" id="KW-1185">Reference proteome</keyword>
<keyword evidence="5 12" id="KW-0963">Cytoplasm</keyword>
<dbReference type="InterPro" id="IPR006700">
    <property type="entry name" value="RsmE"/>
</dbReference>
<keyword evidence="9 12" id="KW-0949">S-adenosyl-L-methionine</keyword>
<dbReference type="Pfam" id="PF04452">
    <property type="entry name" value="Methyltrans_RNA"/>
    <property type="match status" value="1"/>
</dbReference>
<organism evidence="15 16">
    <name type="scientific">Niveibacterium umoris</name>
    <dbReference type="NCBI Taxonomy" id="1193620"/>
    <lineage>
        <taxon>Bacteria</taxon>
        <taxon>Pseudomonadati</taxon>
        <taxon>Pseudomonadota</taxon>
        <taxon>Betaproteobacteria</taxon>
        <taxon>Rhodocyclales</taxon>
        <taxon>Rhodocyclaceae</taxon>
        <taxon>Niveibacterium</taxon>
    </lineage>
</organism>
<dbReference type="NCBIfam" id="TIGR00046">
    <property type="entry name" value="RsmE family RNA methyltransferase"/>
    <property type="match status" value="1"/>
</dbReference>
<dbReference type="Pfam" id="PF20260">
    <property type="entry name" value="PUA_4"/>
    <property type="match status" value="1"/>
</dbReference>
<feature type="domain" description="Ribosomal RNA small subunit methyltransferase E methyltransferase" evidence="13">
    <location>
        <begin position="73"/>
        <end position="233"/>
    </location>
</feature>
<dbReference type="InterPro" id="IPR029026">
    <property type="entry name" value="tRNA_m1G_MTases_N"/>
</dbReference>
<evidence type="ECO:0000256" key="9">
    <source>
        <dbReference type="ARBA" id="ARBA00022691"/>
    </source>
</evidence>
<dbReference type="InterPro" id="IPR029028">
    <property type="entry name" value="Alpha/beta_knot_MTases"/>
</dbReference>
<evidence type="ECO:0000256" key="10">
    <source>
        <dbReference type="ARBA" id="ARBA00025699"/>
    </source>
</evidence>
<dbReference type="EMBL" id="JACIET010000004">
    <property type="protein sequence ID" value="MBB4014811.1"/>
    <property type="molecule type" value="Genomic_DNA"/>
</dbReference>